<dbReference type="EMBL" id="JAPEVA010000100">
    <property type="protein sequence ID" value="KAJ4399789.1"/>
    <property type="molecule type" value="Genomic_DNA"/>
</dbReference>
<gene>
    <name evidence="1" type="ORF">N0V91_009153</name>
</gene>
<sequence length="112" mass="13046">MADEPERRQRNKIDYYSGPMPAFDYDDDHFPEIQTGEDFLARIEREHQFHQLCQQSGCENKEDDGADFISRVLRTLQKFVAAVSHVAYRIGGKSTEMADMLAKLEQDRVEDF</sequence>
<evidence type="ECO:0000313" key="1">
    <source>
        <dbReference type="EMBL" id="KAJ4399789.1"/>
    </source>
</evidence>
<evidence type="ECO:0000313" key="2">
    <source>
        <dbReference type="Proteomes" id="UP001140510"/>
    </source>
</evidence>
<reference evidence="1" key="1">
    <citation type="submission" date="2022-10" db="EMBL/GenBank/DDBJ databases">
        <title>Tapping the CABI collections for fungal endophytes: first genome assemblies for Collariella, Neodidymelliopsis, Ascochyta clinopodiicola, Didymella pomorum, Didymosphaeria variabile, Neocosmospora piperis and Neocucurbitaria cava.</title>
        <authorList>
            <person name="Hill R."/>
        </authorList>
    </citation>
    <scope>NUCLEOTIDE SEQUENCE</scope>
    <source>
        <strain evidence="1">IMI 355091</strain>
    </source>
</reference>
<accession>A0A9W8Z814</accession>
<organism evidence="1 2">
    <name type="scientific">Didymella pomorum</name>
    <dbReference type="NCBI Taxonomy" id="749634"/>
    <lineage>
        <taxon>Eukaryota</taxon>
        <taxon>Fungi</taxon>
        <taxon>Dikarya</taxon>
        <taxon>Ascomycota</taxon>
        <taxon>Pezizomycotina</taxon>
        <taxon>Dothideomycetes</taxon>
        <taxon>Pleosporomycetidae</taxon>
        <taxon>Pleosporales</taxon>
        <taxon>Pleosporineae</taxon>
        <taxon>Didymellaceae</taxon>
        <taxon>Didymella</taxon>
    </lineage>
</organism>
<keyword evidence="2" id="KW-1185">Reference proteome</keyword>
<proteinExistence type="predicted"/>
<protein>
    <submittedName>
        <fullName evidence="1">Uncharacterized protein</fullName>
    </submittedName>
</protein>
<dbReference type="AlphaFoldDB" id="A0A9W8Z814"/>
<comment type="caution">
    <text evidence="1">The sequence shown here is derived from an EMBL/GenBank/DDBJ whole genome shotgun (WGS) entry which is preliminary data.</text>
</comment>
<dbReference type="Proteomes" id="UP001140510">
    <property type="component" value="Unassembled WGS sequence"/>
</dbReference>
<name>A0A9W8Z814_9PLEO</name>